<dbReference type="Pfam" id="PF25967">
    <property type="entry name" value="RND-MFP_C"/>
    <property type="match status" value="1"/>
</dbReference>
<feature type="domain" description="Multidrug resistance protein MdtA-like beta-barrel" evidence="7">
    <location>
        <begin position="215"/>
        <end position="298"/>
    </location>
</feature>
<feature type="signal peptide" evidence="4">
    <location>
        <begin position="1"/>
        <end position="17"/>
    </location>
</feature>
<dbReference type="Gene3D" id="1.10.287.470">
    <property type="entry name" value="Helix hairpin bin"/>
    <property type="match status" value="1"/>
</dbReference>
<dbReference type="InterPro" id="IPR058627">
    <property type="entry name" value="MdtA-like_C"/>
</dbReference>
<dbReference type="InterPro" id="IPR058625">
    <property type="entry name" value="MdtA-like_BSH"/>
</dbReference>
<evidence type="ECO:0000313" key="10">
    <source>
        <dbReference type="Proteomes" id="UP000196573"/>
    </source>
</evidence>
<feature type="domain" description="Multidrug resistance protein MdtA-like C-terminal permuted SH3" evidence="8">
    <location>
        <begin position="308"/>
        <end position="366"/>
    </location>
</feature>
<dbReference type="EMBL" id="FWPT01000003">
    <property type="protein sequence ID" value="SMA43875.1"/>
    <property type="molecule type" value="Genomic_DNA"/>
</dbReference>
<evidence type="ECO:0000259" key="7">
    <source>
        <dbReference type="Pfam" id="PF25944"/>
    </source>
</evidence>
<evidence type="ECO:0000259" key="8">
    <source>
        <dbReference type="Pfam" id="PF25967"/>
    </source>
</evidence>
<name>A0A1X7AHZ0_9GAMM</name>
<dbReference type="Pfam" id="PF25876">
    <property type="entry name" value="HH_MFP_RND"/>
    <property type="match status" value="1"/>
</dbReference>
<evidence type="ECO:0000256" key="3">
    <source>
        <dbReference type="SAM" id="Coils"/>
    </source>
</evidence>
<gene>
    <name evidence="9" type="primary">bepF</name>
    <name evidence="9" type="ORF">EHSB41UT_01690</name>
</gene>
<dbReference type="GO" id="GO:0022857">
    <property type="term" value="F:transmembrane transporter activity"/>
    <property type="evidence" value="ECO:0007669"/>
    <property type="project" value="InterPro"/>
</dbReference>
<keyword evidence="10" id="KW-1185">Reference proteome</keyword>
<dbReference type="InterPro" id="IPR058626">
    <property type="entry name" value="MdtA-like_b-barrel"/>
</dbReference>
<evidence type="ECO:0000256" key="2">
    <source>
        <dbReference type="ARBA" id="ARBA00009477"/>
    </source>
</evidence>
<dbReference type="Gene3D" id="2.40.50.100">
    <property type="match status" value="1"/>
</dbReference>
<dbReference type="SUPFAM" id="SSF111369">
    <property type="entry name" value="HlyD-like secretion proteins"/>
    <property type="match status" value="1"/>
</dbReference>
<dbReference type="NCBIfam" id="TIGR01730">
    <property type="entry name" value="RND_mfp"/>
    <property type="match status" value="1"/>
</dbReference>
<dbReference type="Gene3D" id="2.40.30.170">
    <property type="match status" value="1"/>
</dbReference>
<feature type="domain" description="Multidrug resistance protein MdtA-like barrel-sandwich hybrid" evidence="6">
    <location>
        <begin position="68"/>
        <end position="200"/>
    </location>
</feature>
<evidence type="ECO:0000259" key="5">
    <source>
        <dbReference type="Pfam" id="PF25876"/>
    </source>
</evidence>
<organism evidence="9 10">
    <name type="scientific">Parendozoicomonas haliclonae</name>
    <dbReference type="NCBI Taxonomy" id="1960125"/>
    <lineage>
        <taxon>Bacteria</taxon>
        <taxon>Pseudomonadati</taxon>
        <taxon>Pseudomonadota</taxon>
        <taxon>Gammaproteobacteria</taxon>
        <taxon>Oceanospirillales</taxon>
        <taxon>Endozoicomonadaceae</taxon>
        <taxon>Parendozoicomonas</taxon>
    </lineage>
</organism>
<dbReference type="Pfam" id="PF25917">
    <property type="entry name" value="BSH_RND"/>
    <property type="match status" value="1"/>
</dbReference>
<dbReference type="GO" id="GO:0046677">
    <property type="term" value="P:response to antibiotic"/>
    <property type="evidence" value="ECO:0007669"/>
    <property type="project" value="TreeGrafter"/>
</dbReference>
<dbReference type="Proteomes" id="UP000196573">
    <property type="component" value="Unassembled WGS sequence"/>
</dbReference>
<keyword evidence="4" id="KW-0732">Signal</keyword>
<protein>
    <submittedName>
        <fullName evidence="9">Efflux pump periplasmic linker BepF</fullName>
    </submittedName>
</protein>
<feature type="chain" id="PRO_5012010398" evidence="4">
    <location>
        <begin position="18"/>
        <end position="405"/>
    </location>
</feature>
<accession>A0A1X7AHZ0</accession>
<dbReference type="RefSeq" id="WP_207626595.1">
    <property type="nucleotide sequence ID" value="NZ_CBCSCN010000008.1"/>
</dbReference>
<evidence type="ECO:0000256" key="1">
    <source>
        <dbReference type="ARBA" id="ARBA00004519"/>
    </source>
</evidence>
<dbReference type="InterPro" id="IPR006143">
    <property type="entry name" value="RND_pump_MFP"/>
</dbReference>
<dbReference type="GO" id="GO:0005886">
    <property type="term" value="C:plasma membrane"/>
    <property type="evidence" value="ECO:0007669"/>
    <property type="project" value="UniProtKB-SubCell"/>
</dbReference>
<comment type="similarity">
    <text evidence="2">Belongs to the membrane fusion protein (MFP) (TC 8.A.1) family.</text>
</comment>
<evidence type="ECO:0000256" key="4">
    <source>
        <dbReference type="SAM" id="SignalP"/>
    </source>
</evidence>
<dbReference type="AlphaFoldDB" id="A0A1X7AHZ0"/>
<proteinExistence type="inferred from homology"/>
<dbReference type="PROSITE" id="PS51257">
    <property type="entry name" value="PROKAR_LIPOPROTEIN"/>
    <property type="match status" value="1"/>
</dbReference>
<dbReference type="InterPro" id="IPR058624">
    <property type="entry name" value="MdtA-like_HH"/>
</dbReference>
<feature type="domain" description="Multidrug resistance protein MdtA-like alpha-helical hairpin" evidence="5">
    <location>
        <begin position="109"/>
        <end position="179"/>
    </location>
</feature>
<feature type="coiled-coil region" evidence="3">
    <location>
        <begin position="109"/>
        <end position="175"/>
    </location>
</feature>
<dbReference type="Gene3D" id="2.40.420.20">
    <property type="match status" value="1"/>
</dbReference>
<dbReference type="FunFam" id="2.40.420.20:FF:000001">
    <property type="entry name" value="Efflux RND transporter periplasmic adaptor subunit"/>
    <property type="match status" value="1"/>
</dbReference>
<comment type="subcellular location">
    <subcellularLocation>
        <location evidence="1">Cell inner membrane</location>
        <topology evidence="1">Lipid-anchor</topology>
    </subcellularLocation>
</comment>
<sequence>MRTVMWKSKKFPLSALATAVVLTALTGCSENQDAGRGAMPPPSVSVVAVEMEPVGAYQEFSARTEASETVDLRARVEGYLQKRNFLEGESVNEGQLLFSIDPAPFEASLSQAKASVSSAEAELIRANADLKRGRELASKGGFISQSDLDNLKTKAAQANAAMEVAKAQLKTANINLSYTKIFAPFSGQIGKETYSIGNLVGPSSEPLAELIKTNPMYVNFQINEKTLLDYHQAQSSGAPEQTFTTQIRLPNGTLYSEPGTFDFADVKVEETTGTVDMRTTFPNPKELLLPGMYVTLIVESEHKTEMPLIPQFSVQENMQGRFVLVVTAENKVETRLVELGRRIGPMWVVKSGLNAGEKIIVSGLQKVRPGVVVNPQLMDVDTKTGTLTAVASAASAPDSSKKGAQ</sequence>
<keyword evidence="3" id="KW-0175">Coiled coil</keyword>
<dbReference type="PANTHER" id="PTHR30158">
    <property type="entry name" value="ACRA/E-RELATED COMPONENT OF DRUG EFFLUX TRANSPORTER"/>
    <property type="match status" value="1"/>
</dbReference>
<reference evidence="9 10" key="1">
    <citation type="submission" date="2017-03" db="EMBL/GenBank/DDBJ databases">
        <authorList>
            <person name="Afonso C.L."/>
            <person name="Miller P.J."/>
            <person name="Scott M.A."/>
            <person name="Spackman E."/>
            <person name="Goraichik I."/>
            <person name="Dimitrov K.M."/>
            <person name="Suarez D.L."/>
            <person name="Swayne D.E."/>
        </authorList>
    </citation>
    <scope>NUCLEOTIDE SEQUENCE [LARGE SCALE GENOMIC DNA]</scope>
    <source>
        <strain evidence="9">SB41UT1</strain>
    </source>
</reference>
<dbReference type="Pfam" id="PF25944">
    <property type="entry name" value="Beta-barrel_RND"/>
    <property type="match status" value="1"/>
</dbReference>
<evidence type="ECO:0000313" key="9">
    <source>
        <dbReference type="EMBL" id="SMA43875.1"/>
    </source>
</evidence>
<evidence type="ECO:0000259" key="6">
    <source>
        <dbReference type="Pfam" id="PF25917"/>
    </source>
</evidence>